<dbReference type="InterPro" id="IPR013320">
    <property type="entry name" value="ConA-like_dom_sf"/>
</dbReference>
<sequence>MKIKKEVLYKLLVGVVCTALFMICGMMMNASADPNNPYNIPEPPESGPAMDKFMFAGVQPNEDIQKKYPNVQVVTDNNGEDHSAQTMWWRNQVDLQKPFTIKFYIYMKNPKNTKKLADGLTFTLQNDKPDAIGSSGESLGSYGNVRQASAEIHHGKDPTKAYLGTQFIHNALSFEFDPYYNGDFSDHKLPKGIPHTAFIYPNEYTGPFDSRRWEDHIGINHHDYSETPSLTNRQGTWIPVTYKWMPNSWTPNGNAKSDHATATVTYNDPKSGHPVSGVDQHTTTENVNLDQFKGDYAWWGFTGATGALNMISAIANTEIPQIPGVKKLACDLSALQRDGKYKNIDPYDGDQNAANDMIKQIDPNDFKDRVTNAKVGDVILYKVDTYNYKDNGLGNSWDNVKVTDNIANLGMRGLDDNDQIVAEYPNGIEPIDDDGKPDSVGFRTIITDPNPNTKQNTVTAKGSNFTTPDDGVVKSSQATVEMSSNPYDNVKPRVILQNQMSNDGGNTWTNNLTDVKNNSEVQYKISLHNMIEGTEFKDGSYSFVVPSIKNINNINVNGSPISKSDYTVSDTKDYQISGKNSNTDFKNAKKITIHNLPDMNGRMVTDITADLQLGDNNPDNMSSIPELTGTDRNRDDLKFKGKKETYNFWNGSVVLNQPQDLDYGVQNDYFFKDQYLQPRTMGKNKSPIDISKGYEVASLTDDRRVKSPYSVWLSQENTPENNHEIGRPNSPFSLAYFDLKSNQPTILQPGTGSAQVYNYPGKKEEGKITNPIKWGLHQGLDLRMNYAGSATGKTGNYDATLNWNIKYGSKADGTP</sequence>
<name>A0A0C1PKD1_9LACO</name>
<dbReference type="OrthoDB" id="2306834at2"/>
<comment type="caution">
    <text evidence="3">The sequence shown here is derived from an EMBL/GenBank/DDBJ whole genome shotgun (WGS) entry which is preliminary data.</text>
</comment>
<dbReference type="EMBL" id="JOJZ01000024">
    <property type="protein sequence ID" value="KID41177.1"/>
    <property type="molecule type" value="Genomic_DNA"/>
</dbReference>
<evidence type="ECO:0008006" key="5">
    <source>
        <dbReference type="Google" id="ProtNLM"/>
    </source>
</evidence>
<organism evidence="3 4">
    <name type="scientific">Fructilactobacillus fructivorans</name>
    <dbReference type="NCBI Taxonomy" id="1614"/>
    <lineage>
        <taxon>Bacteria</taxon>
        <taxon>Bacillati</taxon>
        <taxon>Bacillota</taxon>
        <taxon>Bacilli</taxon>
        <taxon>Lactobacillales</taxon>
        <taxon>Lactobacillaceae</taxon>
        <taxon>Fructilactobacillus</taxon>
    </lineage>
</organism>
<keyword evidence="2" id="KW-0732">Signal</keyword>
<dbReference type="Proteomes" id="UP000031397">
    <property type="component" value="Unassembled WGS sequence"/>
</dbReference>
<evidence type="ECO:0000256" key="2">
    <source>
        <dbReference type="SAM" id="SignalP"/>
    </source>
</evidence>
<evidence type="ECO:0000313" key="3">
    <source>
        <dbReference type="EMBL" id="KID41177.1"/>
    </source>
</evidence>
<reference evidence="3 4" key="1">
    <citation type="submission" date="2014-06" db="EMBL/GenBank/DDBJ databases">
        <title>Functional and comparative genomic analyses of the Drosophila gut microbiota identify candidate symbiosis factors.</title>
        <authorList>
            <person name="Newell P.D."/>
            <person name="Chaston J.M."/>
            <person name="Douglas A.E."/>
        </authorList>
    </citation>
    <scope>NUCLEOTIDE SEQUENCE [LARGE SCALE GENOMIC DNA]</scope>
    <source>
        <strain evidence="3 4">DmCS_002</strain>
    </source>
</reference>
<evidence type="ECO:0000256" key="1">
    <source>
        <dbReference type="SAM" id="MobiDB-lite"/>
    </source>
</evidence>
<protein>
    <recommendedName>
        <fullName evidence="5">WxL domain-containing protein</fullName>
    </recommendedName>
</protein>
<feature type="compositionally biased region" description="Polar residues" evidence="1">
    <location>
        <begin position="614"/>
        <end position="625"/>
    </location>
</feature>
<gene>
    <name evidence="3" type="ORF">LfDm3_1323</name>
</gene>
<dbReference type="GeneID" id="74913980"/>
<accession>A0A0C1PKD1</accession>
<feature type="signal peptide" evidence="2">
    <location>
        <begin position="1"/>
        <end position="32"/>
    </location>
</feature>
<keyword evidence="4" id="KW-1185">Reference proteome</keyword>
<dbReference type="AlphaFoldDB" id="A0A0C1PKD1"/>
<feature type="region of interest" description="Disordered" evidence="1">
    <location>
        <begin position="612"/>
        <end position="633"/>
    </location>
</feature>
<dbReference type="Gene3D" id="2.60.120.200">
    <property type="match status" value="1"/>
</dbReference>
<dbReference type="SUPFAM" id="SSF49899">
    <property type="entry name" value="Concanavalin A-like lectins/glucanases"/>
    <property type="match status" value="1"/>
</dbReference>
<evidence type="ECO:0000313" key="4">
    <source>
        <dbReference type="Proteomes" id="UP000031397"/>
    </source>
</evidence>
<feature type="chain" id="PRO_5002150394" description="WxL domain-containing protein" evidence="2">
    <location>
        <begin position="33"/>
        <end position="815"/>
    </location>
</feature>
<dbReference type="PATRIC" id="fig|1614.7.peg.1262"/>
<dbReference type="RefSeq" id="WP_156112371.1">
    <property type="nucleotide sequence ID" value="NZ_JOJZ01000024.1"/>
</dbReference>
<dbReference type="Pfam" id="PF18483">
    <property type="entry name" value="Lectin_L-type_dom"/>
    <property type="match status" value="1"/>
</dbReference>
<proteinExistence type="predicted"/>